<evidence type="ECO:0000313" key="1">
    <source>
        <dbReference type="EMBL" id="WEU40699.1"/>
    </source>
</evidence>
<evidence type="ECO:0000313" key="2">
    <source>
        <dbReference type="Proteomes" id="UP000186851"/>
    </source>
</evidence>
<dbReference type="AlphaFoldDB" id="A0AAF0D307"/>
<dbReference type="EMBL" id="CP091871">
    <property type="protein sequence ID" value="WEU40699.1"/>
    <property type="molecule type" value="Genomic_DNA"/>
</dbReference>
<accession>A0AAF0D307</accession>
<organism evidence="1 2">
    <name type="scientific">Odinarchaeota yellowstonii (strain LCB_4)</name>
    <dbReference type="NCBI Taxonomy" id="1841599"/>
    <lineage>
        <taxon>Archaea</taxon>
        <taxon>Promethearchaeati</taxon>
        <taxon>Candidatus Odinarchaeota</taxon>
        <taxon>Candidatus Odinarchaeia</taxon>
        <taxon>Candidatus Odinarchaeales</taxon>
        <taxon>Candidatus Odinarchaeaceae</taxon>
        <taxon>Candidatus Odinarchaeum</taxon>
    </lineage>
</organism>
<proteinExistence type="predicted"/>
<name>A0AAF0D307_ODILC</name>
<gene>
    <name evidence="1" type="ORF">OdinLCB4_001865</name>
</gene>
<dbReference type="Proteomes" id="UP000186851">
    <property type="component" value="Chromosome"/>
</dbReference>
<sequence length="47" mass="5556">MKKKCSVVNCRREVSEGEYKIIDDNVFCIECATLFNKRILKELFKRG</sequence>
<dbReference type="KEGG" id="oyw:OdinLCB4_001865"/>
<reference evidence="1" key="1">
    <citation type="journal article" date="2017" name="Nature">
        <title>Asgard archaea illuminate the origin of eukaryotic cellular complexity.</title>
        <authorList>
            <person name="Zaremba-Niedzwiedzka K."/>
            <person name="Caceres E.F."/>
            <person name="Saw J.H."/>
            <person name="Backstrom D."/>
            <person name="Juzokaite L."/>
            <person name="Vancaester E."/>
            <person name="Seitz K.W."/>
            <person name="Anantharaman K."/>
            <person name="Starnawski P."/>
            <person name="Kjeldsen K.U."/>
            <person name="Scott M.B."/>
            <person name="Nunoura T."/>
            <person name="Banfield J.F."/>
            <person name="Schramm A."/>
            <person name="Baker B.J."/>
            <person name="Spang A."/>
            <person name="Ettema T.J.G."/>
        </authorList>
    </citation>
    <scope>NUCLEOTIDE SEQUENCE</scope>
    <source>
        <strain evidence="1">LCB_4</strain>
    </source>
</reference>
<protein>
    <submittedName>
        <fullName evidence="1">Uncharacterized protein</fullName>
    </submittedName>
</protein>
<reference evidence="1" key="2">
    <citation type="journal article" date="2022" name="Nat. Microbiol.">
        <title>A closed Candidatus Odinarchaeum chromosome exposes Asgard archaeal viruses.</title>
        <authorList>
            <person name="Tamarit D."/>
            <person name="Caceres E.F."/>
            <person name="Krupovic M."/>
            <person name="Nijland R."/>
            <person name="Eme L."/>
            <person name="Robinson N.P."/>
            <person name="Ettema T.J.G."/>
        </authorList>
    </citation>
    <scope>NUCLEOTIDE SEQUENCE</scope>
    <source>
        <strain evidence="1">LCB_4</strain>
    </source>
</reference>